<dbReference type="Proteomes" id="UP000663855">
    <property type="component" value="Unassembled WGS sequence"/>
</dbReference>
<comment type="caution">
    <text evidence="2">The sequence shown here is derived from an EMBL/GenBank/DDBJ whole genome shotgun (WGS) entry which is preliminary data.</text>
</comment>
<feature type="transmembrane region" description="Helical" evidence="1">
    <location>
        <begin position="150"/>
        <end position="169"/>
    </location>
</feature>
<sequence length="174" mass="20195">MNKKHSRNKHGRQNTRIIGIQEVNANSNHWLTKSNKNCGNNVNNAWKFYDSLSYPKELIIKFFKDILPDEEKVSVSFEHVQQQIGGNDCRLFALAFATSHCYKDVPSLMFYDQLSLRDHYVKCIENNEIQAFLSKSKRGSTRNASKLVDIYFELIFFCCCVIILVNLYLCAINN</sequence>
<evidence type="ECO:0000313" key="7">
    <source>
        <dbReference type="Proteomes" id="UP000663855"/>
    </source>
</evidence>
<dbReference type="Proteomes" id="UP000681720">
    <property type="component" value="Unassembled WGS sequence"/>
</dbReference>
<reference evidence="2" key="1">
    <citation type="submission" date="2021-02" db="EMBL/GenBank/DDBJ databases">
        <authorList>
            <person name="Nowell W R."/>
        </authorList>
    </citation>
    <scope>NUCLEOTIDE SEQUENCE</scope>
</reference>
<organism evidence="2 7">
    <name type="scientific">Rotaria magnacalcarata</name>
    <dbReference type="NCBI Taxonomy" id="392030"/>
    <lineage>
        <taxon>Eukaryota</taxon>
        <taxon>Metazoa</taxon>
        <taxon>Spiralia</taxon>
        <taxon>Gnathifera</taxon>
        <taxon>Rotifera</taxon>
        <taxon>Eurotatoria</taxon>
        <taxon>Bdelloidea</taxon>
        <taxon>Philodinida</taxon>
        <taxon>Philodinidae</taxon>
        <taxon>Rotaria</taxon>
    </lineage>
</organism>
<dbReference type="Proteomes" id="UP000676336">
    <property type="component" value="Unassembled WGS sequence"/>
</dbReference>
<gene>
    <name evidence="4" type="ORF">BYL167_LOCUS21356</name>
    <name evidence="2" type="ORF">CJN711_LOCUS28520</name>
    <name evidence="6" type="ORF">GIL414_LOCUS23164</name>
    <name evidence="3" type="ORF">KQP761_LOCUS36722</name>
    <name evidence="5" type="ORF">SMN809_LOCUS19743</name>
</gene>
<keyword evidence="1" id="KW-1133">Transmembrane helix</keyword>
<dbReference type="OrthoDB" id="5985686at2759"/>
<dbReference type="PANTHER" id="PTHR34718">
    <property type="entry name" value="PHD-TYPE DOMAIN-CONTAINING PROTEIN"/>
    <property type="match status" value="1"/>
</dbReference>
<dbReference type="Gene3D" id="3.40.395.10">
    <property type="entry name" value="Adenoviral Proteinase, Chain A"/>
    <property type="match status" value="1"/>
</dbReference>
<dbReference type="Proteomes" id="UP000663834">
    <property type="component" value="Unassembled WGS sequence"/>
</dbReference>
<keyword evidence="1" id="KW-0472">Membrane</keyword>
<dbReference type="EMBL" id="CAJNOW010020774">
    <property type="protein sequence ID" value="CAF1681423.1"/>
    <property type="molecule type" value="Genomic_DNA"/>
</dbReference>
<evidence type="ECO:0000313" key="5">
    <source>
        <dbReference type="EMBL" id="CAF4150524.1"/>
    </source>
</evidence>
<dbReference type="PANTHER" id="PTHR34718:SF2">
    <property type="entry name" value="PHD-TYPE DOMAIN-CONTAINING PROTEIN"/>
    <property type="match status" value="1"/>
</dbReference>
<evidence type="ECO:0008006" key="8">
    <source>
        <dbReference type="Google" id="ProtNLM"/>
    </source>
</evidence>
<accession>A0A815UZ35</accession>
<dbReference type="EMBL" id="CAJOBI010009977">
    <property type="protein sequence ID" value="CAF4150524.1"/>
    <property type="molecule type" value="Genomic_DNA"/>
</dbReference>
<evidence type="ECO:0000256" key="1">
    <source>
        <dbReference type="SAM" id="Phobius"/>
    </source>
</evidence>
<keyword evidence="1" id="KW-0812">Transmembrane</keyword>
<dbReference type="SUPFAM" id="SSF54001">
    <property type="entry name" value="Cysteine proteinases"/>
    <property type="match status" value="1"/>
</dbReference>
<protein>
    <recommendedName>
        <fullName evidence="8">Ubiquitin-like protease family profile domain-containing protein</fullName>
    </recommendedName>
</protein>
<dbReference type="EMBL" id="CAJOBH010009713">
    <property type="protein sequence ID" value="CAF4147510.1"/>
    <property type="molecule type" value="Genomic_DNA"/>
</dbReference>
<evidence type="ECO:0000313" key="2">
    <source>
        <dbReference type="EMBL" id="CAF1522938.1"/>
    </source>
</evidence>
<evidence type="ECO:0000313" key="6">
    <source>
        <dbReference type="EMBL" id="CAF4238733.1"/>
    </source>
</evidence>
<dbReference type="AlphaFoldDB" id="A0A815UZ35"/>
<dbReference type="Proteomes" id="UP000681967">
    <property type="component" value="Unassembled WGS sequence"/>
</dbReference>
<proteinExistence type="predicted"/>
<name>A0A815UZ35_9BILA</name>
<dbReference type="InterPro" id="IPR038765">
    <property type="entry name" value="Papain-like_cys_pep_sf"/>
</dbReference>
<dbReference type="EMBL" id="CAJNOV010013480">
    <property type="protein sequence ID" value="CAF1522938.1"/>
    <property type="molecule type" value="Genomic_DNA"/>
</dbReference>
<evidence type="ECO:0000313" key="4">
    <source>
        <dbReference type="EMBL" id="CAF4147510.1"/>
    </source>
</evidence>
<dbReference type="EMBL" id="CAJOBJ010024971">
    <property type="protein sequence ID" value="CAF4238733.1"/>
    <property type="molecule type" value="Genomic_DNA"/>
</dbReference>
<evidence type="ECO:0000313" key="3">
    <source>
        <dbReference type="EMBL" id="CAF1681423.1"/>
    </source>
</evidence>